<dbReference type="NCBIfam" id="TIGR01557">
    <property type="entry name" value="myb_SHAQKYF"/>
    <property type="match status" value="1"/>
</dbReference>
<feature type="region of interest" description="Disordered" evidence="5">
    <location>
        <begin position="222"/>
        <end position="290"/>
    </location>
</feature>
<feature type="region of interest" description="Disordered" evidence="5">
    <location>
        <begin position="104"/>
        <end position="152"/>
    </location>
</feature>
<keyword evidence="1" id="KW-0805">Transcription regulation</keyword>
<evidence type="ECO:0000256" key="2">
    <source>
        <dbReference type="ARBA" id="ARBA00023125"/>
    </source>
</evidence>
<name>A0A9R1P1T0_TRITD</name>
<accession>A0A9R1P1T0</accession>
<dbReference type="SUPFAM" id="SSF46689">
    <property type="entry name" value="Homeodomain-like"/>
    <property type="match status" value="1"/>
</dbReference>
<feature type="compositionally biased region" description="Basic and acidic residues" evidence="5">
    <location>
        <begin position="225"/>
        <end position="239"/>
    </location>
</feature>
<dbReference type="GO" id="GO:0003677">
    <property type="term" value="F:DNA binding"/>
    <property type="evidence" value="ECO:0007669"/>
    <property type="project" value="UniProtKB-KW"/>
</dbReference>
<evidence type="ECO:0000256" key="1">
    <source>
        <dbReference type="ARBA" id="ARBA00023015"/>
    </source>
</evidence>
<dbReference type="InterPro" id="IPR046955">
    <property type="entry name" value="PHR1-like"/>
</dbReference>
<gene>
    <name evidence="6" type="ORF">TRITD_2Av1G237650</name>
</gene>
<keyword evidence="4" id="KW-0539">Nucleus</keyword>
<dbReference type="InterPro" id="IPR009057">
    <property type="entry name" value="Homeodomain-like_sf"/>
</dbReference>
<dbReference type="Gramene" id="TRITD2Av1G237650.1">
    <property type="protein sequence ID" value="TRITD2Av1G237650.1"/>
    <property type="gene ID" value="TRITD2Av1G237650"/>
</dbReference>
<dbReference type="AlphaFoldDB" id="A0A9R1P1T0"/>
<dbReference type="OMA" id="CLGGEHK"/>
<keyword evidence="7" id="KW-1185">Reference proteome</keyword>
<dbReference type="Proteomes" id="UP000324705">
    <property type="component" value="Chromosome 2A"/>
</dbReference>
<dbReference type="PANTHER" id="PTHR31314:SF183">
    <property type="entry name" value="MYB FAMILY TRANSCRIPTION FACTOR MOF1"/>
    <property type="match status" value="1"/>
</dbReference>
<evidence type="ECO:0000256" key="3">
    <source>
        <dbReference type="ARBA" id="ARBA00023163"/>
    </source>
</evidence>
<dbReference type="Gene3D" id="1.10.10.60">
    <property type="entry name" value="Homeodomain-like"/>
    <property type="match status" value="1"/>
</dbReference>
<evidence type="ECO:0000256" key="4">
    <source>
        <dbReference type="ARBA" id="ARBA00023242"/>
    </source>
</evidence>
<evidence type="ECO:0000256" key="5">
    <source>
        <dbReference type="SAM" id="MobiDB-lite"/>
    </source>
</evidence>
<evidence type="ECO:0008006" key="8">
    <source>
        <dbReference type="Google" id="ProtNLM"/>
    </source>
</evidence>
<dbReference type="GO" id="GO:0003700">
    <property type="term" value="F:DNA-binding transcription factor activity"/>
    <property type="evidence" value="ECO:0007669"/>
    <property type="project" value="InterPro"/>
</dbReference>
<evidence type="ECO:0000313" key="7">
    <source>
        <dbReference type="Proteomes" id="UP000324705"/>
    </source>
</evidence>
<evidence type="ECO:0000313" key="6">
    <source>
        <dbReference type="EMBL" id="VAH35118.1"/>
    </source>
</evidence>
<keyword evidence="2" id="KW-0238">DNA-binding</keyword>
<protein>
    <recommendedName>
        <fullName evidence="8">Myb-like domain-containing protein</fullName>
    </recommendedName>
</protein>
<dbReference type="InterPro" id="IPR006447">
    <property type="entry name" value="Myb_dom_plants"/>
</dbReference>
<keyword evidence="3" id="KW-0804">Transcription</keyword>
<feature type="compositionally biased region" description="Low complexity" evidence="5">
    <location>
        <begin position="261"/>
        <end position="278"/>
    </location>
</feature>
<dbReference type="EMBL" id="LT934113">
    <property type="protein sequence ID" value="VAH35118.1"/>
    <property type="molecule type" value="Genomic_DNA"/>
</dbReference>
<reference evidence="6 7" key="1">
    <citation type="submission" date="2017-09" db="EMBL/GenBank/DDBJ databases">
        <authorList>
            <consortium name="International Durum Wheat Genome Sequencing Consortium (IDWGSC)"/>
            <person name="Milanesi L."/>
        </authorList>
    </citation>
    <scope>NUCLEOTIDE SEQUENCE [LARGE SCALE GENOMIC DNA]</scope>
    <source>
        <strain evidence="7">cv. Svevo</strain>
    </source>
</reference>
<dbReference type="PANTHER" id="PTHR31314">
    <property type="entry name" value="MYB FAMILY TRANSCRIPTION FACTOR PHL7-LIKE"/>
    <property type="match status" value="1"/>
</dbReference>
<sequence length="309" mass="33517">MGSSGKKQEAVRRYVRSRAPRMQWTAELHRSFLQAIECLGGEHKSRLIVTWALLISDATPKLVLQVMGVKELTISHVKSHLQMYRGPSTRKAKKETEPQLLQRRHSCAADEQQGGGGPNAPFMCPPLKRARTTGTEAADKGMQGGQSQGISGTKTSGAVNRYCIDDYYSMQAMAMERRIMEGLSCQRDAAAAVSSLRTVGCLEQGSGDFKIIKPEAHYYPGLAVKKQDPKEKPKEKDSNGAEQCSLSLSLGPDPRCLRAVSSSSPSEGSCIISSSSSPPRRRRSSSHCSGHSGCFDAQGVNLELSLSIC</sequence>
<proteinExistence type="predicted"/>
<organism evidence="6 7">
    <name type="scientific">Triticum turgidum subsp. durum</name>
    <name type="common">Durum wheat</name>
    <name type="synonym">Triticum durum</name>
    <dbReference type="NCBI Taxonomy" id="4567"/>
    <lineage>
        <taxon>Eukaryota</taxon>
        <taxon>Viridiplantae</taxon>
        <taxon>Streptophyta</taxon>
        <taxon>Embryophyta</taxon>
        <taxon>Tracheophyta</taxon>
        <taxon>Spermatophyta</taxon>
        <taxon>Magnoliopsida</taxon>
        <taxon>Liliopsida</taxon>
        <taxon>Poales</taxon>
        <taxon>Poaceae</taxon>
        <taxon>BOP clade</taxon>
        <taxon>Pooideae</taxon>
        <taxon>Triticodae</taxon>
        <taxon>Triticeae</taxon>
        <taxon>Triticinae</taxon>
        <taxon>Triticum</taxon>
    </lineage>
</organism>